<evidence type="ECO:0000256" key="2">
    <source>
        <dbReference type="ARBA" id="ARBA00018672"/>
    </source>
</evidence>
<reference evidence="13 14" key="1">
    <citation type="journal article" date="2013" name="Genome Announc.">
        <title>Draft Genome Sequence of the Cellulolytic, Mesophilic, Anaerobic Bacterium Clostridium termitidis Strain CT1112 (DSM 5398).</title>
        <authorList>
            <person name="Lal S."/>
            <person name="Ramachandran U."/>
            <person name="Zhang X."/>
            <person name="Munir R."/>
            <person name="Sparling R."/>
            <person name="Levin D.B."/>
        </authorList>
    </citation>
    <scope>NUCLEOTIDE SEQUENCE [LARGE SCALE GENOMIC DNA]</scope>
    <source>
        <strain evidence="13 14">CT1112</strain>
    </source>
</reference>
<dbReference type="InterPro" id="IPR018062">
    <property type="entry name" value="HTH_AraC-typ_CS"/>
</dbReference>
<dbReference type="AlphaFoldDB" id="S0FU26"/>
<sequence>MIKVLIVDDEKMVRDGLVYTMPWKELGIEVVGAAANGKAALEIIREKKPQVVLTDIMMPEMNGLELLEIIKAEIPNIKVVILSGYDDFQYAQKALKSGVVDYLVKPVDADELTQLMERIGDSLQEDLTFDKDKLYFQREIEDELEKYIVAIRAGKNQAALSTISGIFGKETIKNLPIEKYHKLSVDIVNTICLMLEKYGVELENTVNESYPGHYLELLNITSVQELSEWMQEFTKKIIILFDDNNGENYKMVISKAIDFIDNHYYEDLSVQRVAQNVYLNSNYFSHLFKKIRKESFTDYLNKVRIEKAKSLLSENIYKVYEVSDMVGYSDYKYFSSVFKKLVGVSPTEYNKLGK</sequence>
<dbReference type="GO" id="GO:0003700">
    <property type="term" value="F:DNA-binding transcription factor activity"/>
    <property type="evidence" value="ECO:0007669"/>
    <property type="project" value="InterPro"/>
</dbReference>
<keyword evidence="4 10" id="KW-0597">Phosphoprotein</keyword>
<evidence type="ECO:0000259" key="12">
    <source>
        <dbReference type="PROSITE" id="PS50110"/>
    </source>
</evidence>
<dbReference type="RefSeq" id="WP_004625525.1">
    <property type="nucleotide sequence ID" value="NZ_AORV01000031.1"/>
</dbReference>
<keyword evidence="3" id="KW-0963">Cytoplasm</keyword>
<dbReference type="SUPFAM" id="SSF52172">
    <property type="entry name" value="CheY-like"/>
    <property type="match status" value="1"/>
</dbReference>
<keyword evidence="7" id="KW-0238">DNA-binding</keyword>
<accession>S0FU26</accession>
<dbReference type="eggNOG" id="COG4753">
    <property type="taxonomic scope" value="Bacteria"/>
</dbReference>
<dbReference type="SMART" id="SM00342">
    <property type="entry name" value="HTH_ARAC"/>
    <property type="match status" value="1"/>
</dbReference>
<dbReference type="InterPro" id="IPR018060">
    <property type="entry name" value="HTH_AraC"/>
</dbReference>
<dbReference type="CDD" id="cd17536">
    <property type="entry name" value="REC_YesN-like"/>
    <property type="match status" value="1"/>
</dbReference>
<keyword evidence="8" id="KW-0804">Transcription</keyword>
<evidence type="ECO:0000256" key="4">
    <source>
        <dbReference type="ARBA" id="ARBA00022553"/>
    </source>
</evidence>
<dbReference type="PROSITE" id="PS01124">
    <property type="entry name" value="HTH_ARAC_FAMILY_2"/>
    <property type="match status" value="1"/>
</dbReference>
<evidence type="ECO:0000256" key="6">
    <source>
        <dbReference type="ARBA" id="ARBA00023015"/>
    </source>
</evidence>
<protein>
    <recommendedName>
        <fullName evidence="2">Stage 0 sporulation protein A homolog</fullName>
    </recommendedName>
</protein>
<feature type="modified residue" description="4-aspartylphosphate" evidence="10">
    <location>
        <position position="55"/>
    </location>
</feature>
<comment type="function">
    <text evidence="9">May play the central regulatory role in sporulation. It may be an element of the effector pathway responsible for the activation of sporulation genes in response to nutritional stress. Spo0A may act in concert with spo0H (a sigma factor) to control the expression of some genes that are critical to the sporulation process.</text>
</comment>
<dbReference type="InterPro" id="IPR020449">
    <property type="entry name" value="Tscrpt_reg_AraC-type_HTH"/>
</dbReference>
<evidence type="ECO:0000256" key="1">
    <source>
        <dbReference type="ARBA" id="ARBA00004496"/>
    </source>
</evidence>
<dbReference type="SMART" id="SM00448">
    <property type="entry name" value="REC"/>
    <property type="match status" value="1"/>
</dbReference>
<dbReference type="Pfam" id="PF00072">
    <property type="entry name" value="Response_reg"/>
    <property type="match status" value="1"/>
</dbReference>
<dbReference type="Gene3D" id="3.40.50.2300">
    <property type="match status" value="1"/>
</dbReference>
<dbReference type="InterPro" id="IPR051552">
    <property type="entry name" value="HptR"/>
</dbReference>
<dbReference type="STRING" id="1195236.CTER_1998"/>
<dbReference type="GO" id="GO:0043565">
    <property type="term" value="F:sequence-specific DNA binding"/>
    <property type="evidence" value="ECO:0007669"/>
    <property type="project" value="InterPro"/>
</dbReference>
<dbReference type="GO" id="GO:0000160">
    <property type="term" value="P:phosphorelay signal transduction system"/>
    <property type="evidence" value="ECO:0007669"/>
    <property type="project" value="UniProtKB-KW"/>
</dbReference>
<dbReference type="PATRIC" id="fig|1195236.3.peg.2299"/>
<evidence type="ECO:0000256" key="7">
    <source>
        <dbReference type="ARBA" id="ARBA00023125"/>
    </source>
</evidence>
<dbReference type="PROSITE" id="PS00041">
    <property type="entry name" value="HTH_ARAC_FAMILY_1"/>
    <property type="match status" value="1"/>
</dbReference>
<keyword evidence="14" id="KW-1185">Reference proteome</keyword>
<evidence type="ECO:0000256" key="5">
    <source>
        <dbReference type="ARBA" id="ARBA00023012"/>
    </source>
</evidence>
<dbReference type="Gene3D" id="1.10.10.60">
    <property type="entry name" value="Homeodomain-like"/>
    <property type="match status" value="2"/>
</dbReference>
<evidence type="ECO:0000256" key="8">
    <source>
        <dbReference type="ARBA" id="ARBA00023163"/>
    </source>
</evidence>
<evidence type="ECO:0000313" key="14">
    <source>
        <dbReference type="Proteomes" id="UP000014155"/>
    </source>
</evidence>
<evidence type="ECO:0000313" key="13">
    <source>
        <dbReference type="EMBL" id="EMS72013.1"/>
    </source>
</evidence>
<organism evidence="13 14">
    <name type="scientific">Ruminiclostridium cellobioparum subsp. termitidis CT1112</name>
    <dbReference type="NCBI Taxonomy" id="1195236"/>
    <lineage>
        <taxon>Bacteria</taxon>
        <taxon>Bacillati</taxon>
        <taxon>Bacillota</taxon>
        <taxon>Clostridia</taxon>
        <taxon>Eubacteriales</taxon>
        <taxon>Oscillospiraceae</taxon>
        <taxon>Ruminiclostridium</taxon>
    </lineage>
</organism>
<gene>
    <name evidence="13" type="ORF">CTER_1998</name>
</gene>
<dbReference type="InterPro" id="IPR009057">
    <property type="entry name" value="Homeodomain-like_sf"/>
</dbReference>
<dbReference type="PRINTS" id="PR00032">
    <property type="entry name" value="HTHARAC"/>
</dbReference>
<dbReference type="InterPro" id="IPR011006">
    <property type="entry name" value="CheY-like_superfamily"/>
</dbReference>
<dbReference type="PANTHER" id="PTHR42713">
    <property type="entry name" value="HISTIDINE KINASE-RELATED"/>
    <property type="match status" value="1"/>
</dbReference>
<proteinExistence type="predicted"/>
<feature type="domain" description="HTH araC/xylS-type" evidence="11">
    <location>
        <begin position="254"/>
        <end position="352"/>
    </location>
</feature>
<comment type="caution">
    <text evidence="13">The sequence shown here is derived from an EMBL/GenBank/DDBJ whole genome shotgun (WGS) entry which is preliminary data.</text>
</comment>
<dbReference type="PROSITE" id="PS50110">
    <property type="entry name" value="RESPONSE_REGULATORY"/>
    <property type="match status" value="1"/>
</dbReference>
<comment type="subcellular location">
    <subcellularLocation>
        <location evidence="1">Cytoplasm</location>
    </subcellularLocation>
</comment>
<dbReference type="Pfam" id="PF12833">
    <property type="entry name" value="HTH_18"/>
    <property type="match status" value="1"/>
</dbReference>
<keyword evidence="5" id="KW-0902">Two-component regulatory system</keyword>
<evidence type="ECO:0000256" key="10">
    <source>
        <dbReference type="PROSITE-ProRule" id="PRU00169"/>
    </source>
</evidence>
<evidence type="ECO:0000256" key="9">
    <source>
        <dbReference type="ARBA" id="ARBA00024867"/>
    </source>
</evidence>
<dbReference type="PANTHER" id="PTHR42713:SF3">
    <property type="entry name" value="TRANSCRIPTIONAL REGULATORY PROTEIN HPTR"/>
    <property type="match status" value="1"/>
</dbReference>
<name>S0FU26_RUMCE</name>
<feature type="domain" description="Response regulatory" evidence="12">
    <location>
        <begin position="3"/>
        <end position="120"/>
    </location>
</feature>
<keyword evidence="6" id="KW-0805">Transcription regulation</keyword>
<dbReference type="GO" id="GO:0005737">
    <property type="term" value="C:cytoplasm"/>
    <property type="evidence" value="ECO:0007669"/>
    <property type="project" value="UniProtKB-SubCell"/>
</dbReference>
<evidence type="ECO:0000259" key="11">
    <source>
        <dbReference type="PROSITE" id="PS01124"/>
    </source>
</evidence>
<dbReference type="SUPFAM" id="SSF46689">
    <property type="entry name" value="Homeodomain-like"/>
    <property type="match status" value="2"/>
</dbReference>
<dbReference type="Proteomes" id="UP000014155">
    <property type="component" value="Unassembled WGS sequence"/>
</dbReference>
<dbReference type="eggNOG" id="COG2207">
    <property type="taxonomic scope" value="Bacteria"/>
</dbReference>
<evidence type="ECO:0000256" key="3">
    <source>
        <dbReference type="ARBA" id="ARBA00022490"/>
    </source>
</evidence>
<dbReference type="InterPro" id="IPR001789">
    <property type="entry name" value="Sig_transdc_resp-reg_receiver"/>
</dbReference>
<dbReference type="EMBL" id="AORV01000031">
    <property type="protein sequence ID" value="EMS72013.1"/>
    <property type="molecule type" value="Genomic_DNA"/>
</dbReference>